<feature type="transmembrane region" description="Helical" evidence="1">
    <location>
        <begin position="204"/>
        <end position="225"/>
    </location>
</feature>
<feature type="transmembrane region" description="Helical" evidence="1">
    <location>
        <begin position="177"/>
        <end position="198"/>
    </location>
</feature>
<evidence type="ECO:0000313" key="3">
    <source>
        <dbReference type="Proteomes" id="UP000702544"/>
    </source>
</evidence>
<feature type="transmembrane region" description="Helical" evidence="1">
    <location>
        <begin position="147"/>
        <end position="168"/>
    </location>
</feature>
<evidence type="ECO:0000256" key="1">
    <source>
        <dbReference type="SAM" id="Phobius"/>
    </source>
</evidence>
<dbReference type="EMBL" id="JAACAK010000083">
    <property type="protein sequence ID" value="NIR75587.1"/>
    <property type="molecule type" value="Genomic_DNA"/>
</dbReference>
<name>A0AAE5CBA7_9BACT</name>
<sequence>MTSGSPNAAQARAARLAGAMYLIGMATGIFGESFVRGSLIVAGDATQTAQNIIRSEPLFRISIATDLFAYTSVVVLTWALFVLLRPVNRDLVFLAVLFRIAEVATHFVATLNSLVVLRYLSGGEYLASLDANQLHTLARVAVSAQGAGLNTGFILTGLGSTVFAYLLLKSGYVPKPLAAWGVFSSLLLATYAMSVVVSPAVGKYWVVAMAPMGVYEITLGFWLLLRGAAITSSSVSAA</sequence>
<keyword evidence="1" id="KW-0812">Transmembrane</keyword>
<accession>A0AAE5CBA7</accession>
<keyword evidence="1" id="KW-0472">Membrane</keyword>
<dbReference type="Proteomes" id="UP000702544">
    <property type="component" value="Unassembled WGS sequence"/>
</dbReference>
<feature type="transmembrane region" description="Helical" evidence="1">
    <location>
        <begin position="12"/>
        <end position="31"/>
    </location>
</feature>
<dbReference type="Pfam" id="PF14329">
    <property type="entry name" value="DUF4386"/>
    <property type="match status" value="1"/>
</dbReference>
<dbReference type="AlphaFoldDB" id="A0AAE5CBA7"/>
<evidence type="ECO:0000313" key="2">
    <source>
        <dbReference type="EMBL" id="NIR75587.1"/>
    </source>
</evidence>
<dbReference type="InterPro" id="IPR025495">
    <property type="entry name" value="DUF4386"/>
</dbReference>
<protein>
    <submittedName>
        <fullName evidence="2">DUF4386 domain-containing protein</fullName>
    </submittedName>
</protein>
<comment type="caution">
    <text evidence="2">The sequence shown here is derived from an EMBL/GenBank/DDBJ whole genome shotgun (WGS) entry which is preliminary data.</text>
</comment>
<gene>
    <name evidence="2" type="ORF">GWO12_10840</name>
</gene>
<feature type="transmembrane region" description="Helical" evidence="1">
    <location>
        <begin position="67"/>
        <end position="84"/>
    </location>
</feature>
<reference evidence="2 3" key="1">
    <citation type="submission" date="2020-01" db="EMBL/GenBank/DDBJ databases">
        <title>Genomes assembled from Gulf of Kutch pelagic sediment metagenomes.</title>
        <authorList>
            <person name="Chandrashekar M."/>
            <person name="Mahajan M.S."/>
            <person name="Dave K.J."/>
            <person name="Vatsa P."/>
            <person name="Nathani N.M."/>
        </authorList>
    </citation>
    <scope>NUCLEOTIDE SEQUENCE [LARGE SCALE GENOMIC DNA]</scope>
    <source>
        <strain evidence="2">KS3-K002</strain>
    </source>
</reference>
<proteinExistence type="predicted"/>
<keyword evidence="1" id="KW-1133">Transmembrane helix</keyword>
<organism evidence="2 3">
    <name type="scientific">Candidatus Kutchimonas denitrificans</name>
    <dbReference type="NCBI Taxonomy" id="3056748"/>
    <lineage>
        <taxon>Bacteria</taxon>
        <taxon>Pseudomonadati</taxon>
        <taxon>Gemmatimonadota</taxon>
        <taxon>Gemmatimonadia</taxon>
        <taxon>Candidatus Palauibacterales</taxon>
        <taxon>Candidatus Palauibacteraceae</taxon>
        <taxon>Candidatus Kutchimonas</taxon>
    </lineage>
</organism>